<dbReference type="PANTHER" id="PTHR43880:SF12">
    <property type="entry name" value="ALCOHOL DEHYDROGENASE CLASS-3"/>
    <property type="match status" value="1"/>
</dbReference>
<protein>
    <submittedName>
        <fullName evidence="10">Alcohol dehydrogenase</fullName>
    </submittedName>
</protein>
<dbReference type="PANTHER" id="PTHR43880">
    <property type="entry name" value="ALCOHOL DEHYDROGENASE"/>
    <property type="match status" value="1"/>
</dbReference>
<dbReference type="Pfam" id="PF00107">
    <property type="entry name" value="ADH_zinc_N"/>
    <property type="match status" value="1"/>
</dbReference>
<dbReference type="EMBL" id="BHYM01000045">
    <property type="protein sequence ID" value="GCE41606.1"/>
    <property type="molecule type" value="Genomic_DNA"/>
</dbReference>
<dbReference type="InterPro" id="IPR011032">
    <property type="entry name" value="GroES-like_sf"/>
</dbReference>
<keyword evidence="6" id="KW-0520">NAD</keyword>
<dbReference type="GO" id="GO:0051903">
    <property type="term" value="F:S-(hydroxymethyl)glutathione dehydrogenase [NAD(P)+] activity"/>
    <property type="evidence" value="ECO:0007669"/>
    <property type="project" value="TreeGrafter"/>
</dbReference>
<dbReference type="Gene3D" id="3.40.50.720">
    <property type="entry name" value="NAD(P)-binding Rossmann-like Domain"/>
    <property type="match status" value="1"/>
</dbReference>
<dbReference type="InterPro" id="IPR002328">
    <property type="entry name" value="ADH_Zn_CS"/>
</dbReference>
<dbReference type="SUPFAM" id="SSF50129">
    <property type="entry name" value="GroES-like"/>
    <property type="match status" value="1"/>
</dbReference>
<dbReference type="PROSITE" id="PS00059">
    <property type="entry name" value="ADH_ZINC"/>
    <property type="match status" value="1"/>
</dbReference>
<evidence type="ECO:0000256" key="2">
    <source>
        <dbReference type="ARBA" id="ARBA00008072"/>
    </source>
</evidence>
<feature type="domain" description="Alcohol dehydrogenase-like N-terminal" evidence="9">
    <location>
        <begin position="30"/>
        <end position="154"/>
    </location>
</feature>
<gene>
    <name evidence="10" type="ORF">Rhow_005265</name>
</gene>
<dbReference type="InterPro" id="IPR013149">
    <property type="entry name" value="ADH-like_C"/>
</dbReference>
<dbReference type="SUPFAM" id="SSF51735">
    <property type="entry name" value="NAD(P)-binding Rossmann-fold domains"/>
    <property type="match status" value="1"/>
</dbReference>
<evidence type="ECO:0000256" key="4">
    <source>
        <dbReference type="ARBA" id="ARBA00022833"/>
    </source>
</evidence>
<dbReference type="GO" id="GO:0005829">
    <property type="term" value="C:cytosol"/>
    <property type="evidence" value="ECO:0007669"/>
    <property type="project" value="TreeGrafter"/>
</dbReference>
<keyword evidence="3 7" id="KW-0479">Metal-binding</keyword>
<evidence type="ECO:0000313" key="11">
    <source>
        <dbReference type="Proteomes" id="UP000287519"/>
    </source>
</evidence>
<evidence type="ECO:0000256" key="3">
    <source>
        <dbReference type="ARBA" id="ARBA00022723"/>
    </source>
</evidence>
<comment type="cofactor">
    <cofactor evidence="1 7">
        <name>Zn(2+)</name>
        <dbReference type="ChEBI" id="CHEBI:29105"/>
    </cofactor>
</comment>
<keyword evidence="4 7" id="KW-0862">Zinc</keyword>
<sequence>MTTSVRAAMVRNFSDGFESTSVEIDRPRGREVLVETKASGLCHSDLHFVHEDRGLPLPIVLGHELAGIVVEVGPEVNEVAVGDHVVGCSVPSCGACVECYSGYRVNCLNQGVAARRPDEPPRISRNGEPVTQFVGLSGFADHALVHESQVVAVSKDVPFDRAALLGCGVVTGAGAVLRSAAVKPMETVVVLGAGGVGLNAVQASALVGARKVIVVDLNPAKLQLATKFGATHLVDPADGDPVEQVNALTGGLGADHVFEFTGAKQPLVQATAMVGRRGTTYVVGLQQLGETLDFAVAPGIGGTINFEKGVRGVRMGSVNVKVDIPYYAELDAQGRFNLDDLVSNTIALDDITAGYEAVKIGAVARNVITF</sequence>
<organism evidence="10 11">
    <name type="scientific">Rhodococcus wratislaviensis</name>
    <name type="common">Tsukamurella wratislaviensis</name>
    <dbReference type="NCBI Taxonomy" id="44752"/>
    <lineage>
        <taxon>Bacteria</taxon>
        <taxon>Bacillati</taxon>
        <taxon>Actinomycetota</taxon>
        <taxon>Actinomycetes</taxon>
        <taxon>Mycobacteriales</taxon>
        <taxon>Nocardiaceae</taxon>
        <taxon>Rhodococcus</taxon>
    </lineage>
</organism>
<evidence type="ECO:0000256" key="7">
    <source>
        <dbReference type="RuleBase" id="RU361277"/>
    </source>
</evidence>
<comment type="similarity">
    <text evidence="2 7">Belongs to the zinc-containing alcohol dehydrogenase family.</text>
</comment>
<dbReference type="AlphaFoldDB" id="A0A402CDB8"/>
<evidence type="ECO:0000256" key="6">
    <source>
        <dbReference type="ARBA" id="ARBA00023027"/>
    </source>
</evidence>
<dbReference type="Gene3D" id="3.90.180.10">
    <property type="entry name" value="Medium-chain alcohol dehydrogenases, catalytic domain"/>
    <property type="match status" value="1"/>
</dbReference>
<evidence type="ECO:0000256" key="1">
    <source>
        <dbReference type="ARBA" id="ARBA00001947"/>
    </source>
</evidence>
<evidence type="ECO:0000259" key="9">
    <source>
        <dbReference type="Pfam" id="PF08240"/>
    </source>
</evidence>
<dbReference type="Pfam" id="PF08240">
    <property type="entry name" value="ADH_N"/>
    <property type="match status" value="1"/>
</dbReference>
<dbReference type="GO" id="GO:0008270">
    <property type="term" value="F:zinc ion binding"/>
    <property type="evidence" value="ECO:0007669"/>
    <property type="project" value="InterPro"/>
</dbReference>
<dbReference type="GO" id="GO:0046294">
    <property type="term" value="P:formaldehyde catabolic process"/>
    <property type="evidence" value="ECO:0007669"/>
    <property type="project" value="TreeGrafter"/>
</dbReference>
<dbReference type="FunFam" id="3.40.50.720:FF:000003">
    <property type="entry name" value="S-(hydroxymethyl)glutathione dehydrogenase"/>
    <property type="match status" value="1"/>
</dbReference>
<evidence type="ECO:0000259" key="8">
    <source>
        <dbReference type="Pfam" id="PF00107"/>
    </source>
</evidence>
<evidence type="ECO:0000256" key="5">
    <source>
        <dbReference type="ARBA" id="ARBA00023002"/>
    </source>
</evidence>
<dbReference type="InterPro" id="IPR013154">
    <property type="entry name" value="ADH-like_N"/>
</dbReference>
<comment type="caution">
    <text evidence="10">The sequence shown here is derived from an EMBL/GenBank/DDBJ whole genome shotgun (WGS) entry which is preliminary data.</text>
</comment>
<dbReference type="Proteomes" id="UP000287519">
    <property type="component" value="Unassembled WGS sequence"/>
</dbReference>
<feature type="domain" description="Alcohol dehydrogenase-like C-terminal" evidence="8">
    <location>
        <begin position="195"/>
        <end position="317"/>
    </location>
</feature>
<keyword evidence="11" id="KW-1185">Reference proteome</keyword>
<keyword evidence="5" id="KW-0560">Oxidoreductase</keyword>
<proteinExistence type="inferred from homology"/>
<name>A0A402CDB8_RHOWR</name>
<dbReference type="InterPro" id="IPR036291">
    <property type="entry name" value="NAD(P)-bd_dom_sf"/>
</dbReference>
<reference evidence="10 11" key="1">
    <citation type="submission" date="2018-11" db="EMBL/GenBank/DDBJ databases">
        <title>Microbial catabolism of amino acid.</title>
        <authorList>
            <person name="Hibi M."/>
            <person name="Ogawa J."/>
        </authorList>
    </citation>
    <scope>NUCLEOTIDE SEQUENCE [LARGE SCALE GENOMIC DNA]</scope>
    <source>
        <strain evidence="10 11">C31-06</strain>
    </source>
</reference>
<accession>A0A402CDB8</accession>
<evidence type="ECO:0000313" key="10">
    <source>
        <dbReference type="EMBL" id="GCE41606.1"/>
    </source>
</evidence>